<dbReference type="AlphaFoldDB" id="A0A5C3NGN2"/>
<dbReference type="OrthoDB" id="3260517at2759"/>
<gene>
    <name evidence="2" type="ORF">OE88DRAFT_1640456</name>
</gene>
<organism evidence="2 3">
    <name type="scientific">Heliocybe sulcata</name>
    <dbReference type="NCBI Taxonomy" id="5364"/>
    <lineage>
        <taxon>Eukaryota</taxon>
        <taxon>Fungi</taxon>
        <taxon>Dikarya</taxon>
        <taxon>Basidiomycota</taxon>
        <taxon>Agaricomycotina</taxon>
        <taxon>Agaricomycetes</taxon>
        <taxon>Gloeophyllales</taxon>
        <taxon>Gloeophyllaceae</taxon>
        <taxon>Heliocybe</taxon>
    </lineage>
</organism>
<evidence type="ECO:0000313" key="3">
    <source>
        <dbReference type="Proteomes" id="UP000305948"/>
    </source>
</evidence>
<protein>
    <submittedName>
        <fullName evidence="2">Uncharacterized protein</fullName>
    </submittedName>
</protein>
<dbReference type="Proteomes" id="UP000305948">
    <property type="component" value="Unassembled WGS sequence"/>
</dbReference>
<name>A0A5C3NGN2_9AGAM</name>
<evidence type="ECO:0000256" key="1">
    <source>
        <dbReference type="SAM" id="MobiDB-lite"/>
    </source>
</evidence>
<proteinExistence type="predicted"/>
<feature type="compositionally biased region" description="Acidic residues" evidence="1">
    <location>
        <begin position="326"/>
        <end position="340"/>
    </location>
</feature>
<reference evidence="2 3" key="1">
    <citation type="journal article" date="2019" name="Nat. Ecol. Evol.">
        <title>Megaphylogeny resolves global patterns of mushroom evolution.</title>
        <authorList>
            <person name="Varga T."/>
            <person name="Krizsan K."/>
            <person name="Foldi C."/>
            <person name="Dima B."/>
            <person name="Sanchez-Garcia M."/>
            <person name="Sanchez-Ramirez S."/>
            <person name="Szollosi G.J."/>
            <person name="Szarkandi J.G."/>
            <person name="Papp V."/>
            <person name="Albert L."/>
            <person name="Andreopoulos W."/>
            <person name="Angelini C."/>
            <person name="Antonin V."/>
            <person name="Barry K.W."/>
            <person name="Bougher N.L."/>
            <person name="Buchanan P."/>
            <person name="Buyck B."/>
            <person name="Bense V."/>
            <person name="Catcheside P."/>
            <person name="Chovatia M."/>
            <person name="Cooper J."/>
            <person name="Damon W."/>
            <person name="Desjardin D."/>
            <person name="Finy P."/>
            <person name="Geml J."/>
            <person name="Haridas S."/>
            <person name="Hughes K."/>
            <person name="Justo A."/>
            <person name="Karasinski D."/>
            <person name="Kautmanova I."/>
            <person name="Kiss B."/>
            <person name="Kocsube S."/>
            <person name="Kotiranta H."/>
            <person name="LaButti K.M."/>
            <person name="Lechner B.E."/>
            <person name="Liimatainen K."/>
            <person name="Lipzen A."/>
            <person name="Lukacs Z."/>
            <person name="Mihaltcheva S."/>
            <person name="Morgado L.N."/>
            <person name="Niskanen T."/>
            <person name="Noordeloos M.E."/>
            <person name="Ohm R.A."/>
            <person name="Ortiz-Santana B."/>
            <person name="Ovrebo C."/>
            <person name="Racz N."/>
            <person name="Riley R."/>
            <person name="Savchenko A."/>
            <person name="Shiryaev A."/>
            <person name="Soop K."/>
            <person name="Spirin V."/>
            <person name="Szebenyi C."/>
            <person name="Tomsovsky M."/>
            <person name="Tulloss R.E."/>
            <person name="Uehling J."/>
            <person name="Grigoriev I.V."/>
            <person name="Vagvolgyi C."/>
            <person name="Papp T."/>
            <person name="Martin F.M."/>
            <person name="Miettinen O."/>
            <person name="Hibbett D.S."/>
            <person name="Nagy L.G."/>
        </authorList>
    </citation>
    <scope>NUCLEOTIDE SEQUENCE [LARGE SCALE GENOMIC DNA]</scope>
    <source>
        <strain evidence="2 3">OMC1185</strain>
    </source>
</reference>
<sequence>MTSPRFQATQWSPDYASDYCSPYHATAGSASSSRRTVEATCSSCYRLIPCACYAWHTRIAQNYAATFWPQGHPEHKLGAVGYMSSPTCDDTHMQRQSVLSLRSDVDTPSSICSPPVYTPNPEYGYSDMPAIAGQDAQAFYDTFMQTLVQSEPQLKSQPSAAVYRDPYTSAAVQGPVRIHPSNYLPTASEVSHVSNGHPHINHCPVLTINDLSSQPLYSSQSALNTSPAVPPSLPQAQFTFSIPTSCLPLPEVRTAPLVIHQPRPTRPIALLEDMKKAKFSLTEQPCESGDLASPNSCGALRDLSQALATTSLRQIAAEQQSQFTTENEEDEFDDGEDDSSDFERYERYEEPAQSSVPPSPDSPLPLLCQPVSDDVLYQAQGLSPGWSDSTQEYSSPELCPHGVTRSRQMRDEDEDADVLSLLFGSALKRRRLNC</sequence>
<accession>A0A5C3NGN2</accession>
<evidence type="ECO:0000313" key="2">
    <source>
        <dbReference type="EMBL" id="TFK56523.1"/>
    </source>
</evidence>
<feature type="region of interest" description="Disordered" evidence="1">
    <location>
        <begin position="318"/>
        <end position="367"/>
    </location>
</feature>
<dbReference type="EMBL" id="ML213503">
    <property type="protein sequence ID" value="TFK56523.1"/>
    <property type="molecule type" value="Genomic_DNA"/>
</dbReference>
<keyword evidence="3" id="KW-1185">Reference proteome</keyword>
<feature type="compositionally biased region" description="Basic and acidic residues" evidence="1">
    <location>
        <begin position="341"/>
        <end position="350"/>
    </location>
</feature>